<accession>A0A414NWB7</accession>
<keyword evidence="2" id="KW-0229">DNA integration</keyword>
<evidence type="ECO:0000259" key="6">
    <source>
        <dbReference type="PROSITE" id="PS51898"/>
    </source>
</evidence>
<feature type="domain" description="Tyr recombinase" evidence="6">
    <location>
        <begin position="173"/>
        <end position="394"/>
    </location>
</feature>
<dbReference type="RefSeq" id="WP_118176063.1">
    <property type="nucleotide sequence ID" value="NZ_JAQEAO010000001.1"/>
</dbReference>
<dbReference type="CDD" id="cd01189">
    <property type="entry name" value="INT_ICEBs1_C_like"/>
    <property type="match status" value="1"/>
</dbReference>
<evidence type="ECO:0000256" key="3">
    <source>
        <dbReference type="ARBA" id="ARBA00023125"/>
    </source>
</evidence>
<dbReference type="Pfam" id="PF14659">
    <property type="entry name" value="Phage_int_SAM_3"/>
    <property type="match status" value="1"/>
</dbReference>
<dbReference type="InterPro" id="IPR050090">
    <property type="entry name" value="Tyrosine_recombinase_XerCD"/>
</dbReference>
<dbReference type="InterPro" id="IPR044068">
    <property type="entry name" value="CB"/>
</dbReference>
<dbReference type="Gene3D" id="1.10.443.10">
    <property type="entry name" value="Intergrase catalytic core"/>
    <property type="match status" value="1"/>
</dbReference>
<dbReference type="Pfam" id="PF00589">
    <property type="entry name" value="Phage_integrase"/>
    <property type="match status" value="1"/>
</dbReference>
<dbReference type="Pfam" id="PF14657">
    <property type="entry name" value="Arm-DNA-bind_4"/>
    <property type="match status" value="1"/>
</dbReference>
<protein>
    <submittedName>
        <fullName evidence="8">Site-specific integrase</fullName>
    </submittedName>
</protein>
<keyword evidence="3 5" id="KW-0238">DNA-binding</keyword>
<dbReference type="GO" id="GO:0006310">
    <property type="term" value="P:DNA recombination"/>
    <property type="evidence" value="ECO:0007669"/>
    <property type="project" value="UniProtKB-KW"/>
</dbReference>
<proteinExistence type="inferred from homology"/>
<evidence type="ECO:0000256" key="4">
    <source>
        <dbReference type="ARBA" id="ARBA00023172"/>
    </source>
</evidence>
<dbReference type="PANTHER" id="PTHR30349">
    <property type="entry name" value="PHAGE INTEGRASE-RELATED"/>
    <property type="match status" value="1"/>
</dbReference>
<name>A0A414NWB7_9FIRM</name>
<dbReference type="PANTHER" id="PTHR30349:SF64">
    <property type="entry name" value="PROPHAGE INTEGRASE INTD-RELATED"/>
    <property type="match status" value="1"/>
</dbReference>
<dbReference type="PROSITE" id="PS51900">
    <property type="entry name" value="CB"/>
    <property type="match status" value="1"/>
</dbReference>
<dbReference type="Proteomes" id="UP000283442">
    <property type="component" value="Unassembled WGS sequence"/>
</dbReference>
<dbReference type="OrthoDB" id="9803188at2"/>
<evidence type="ECO:0000313" key="8">
    <source>
        <dbReference type="EMBL" id="RHF51433.1"/>
    </source>
</evidence>
<organism evidence="8 9">
    <name type="scientific">Mitsuokella multacida</name>
    <dbReference type="NCBI Taxonomy" id="52226"/>
    <lineage>
        <taxon>Bacteria</taxon>
        <taxon>Bacillati</taxon>
        <taxon>Bacillota</taxon>
        <taxon>Negativicutes</taxon>
        <taxon>Selenomonadales</taxon>
        <taxon>Selenomonadaceae</taxon>
        <taxon>Mitsuokella</taxon>
    </lineage>
</organism>
<evidence type="ECO:0000256" key="1">
    <source>
        <dbReference type="ARBA" id="ARBA00008857"/>
    </source>
</evidence>
<sequence>MATIRTRKRGKTWSYSFEIGKNPETGRRKMKEKGGFASQDEAYDAGVEAYADWKHGGIGIVSSKVLLCSFFQNWLENVVRPNVKRGTYLQYASRYKSAIKPRMANLYMQDIKPRDVDALVRSMAENGKSRETILGTLSVLKLMFKYAVYPAEIIVTNPALYIKVPRSAPKSIVKRRVISPEEFASIVKIFGENERTKCLIAPIMLGYYAGLRIGEVLGLCWNDIDFEKKEIHIVRQLHPDSIRSKSFFAPPKTDKSIRTICISDKLVTFLRDWHKSQVAERLRLGAAYQVAYAHGDEKTLLMLPAMDKPKDVQEMPLVCTDKFGTTITREKIMYNLKKVANLNFHSLRHTHATRLIEAGAKPVDVAARLGHADVSLTENLYSHDTEKMARETADLVDKVM</sequence>
<dbReference type="InterPro" id="IPR011010">
    <property type="entry name" value="DNA_brk_join_enz"/>
</dbReference>
<dbReference type="InterPro" id="IPR010998">
    <property type="entry name" value="Integrase_recombinase_N"/>
</dbReference>
<dbReference type="Gene3D" id="1.10.150.130">
    <property type="match status" value="1"/>
</dbReference>
<evidence type="ECO:0000313" key="9">
    <source>
        <dbReference type="Proteomes" id="UP000283442"/>
    </source>
</evidence>
<dbReference type="GO" id="GO:0003677">
    <property type="term" value="F:DNA binding"/>
    <property type="evidence" value="ECO:0007669"/>
    <property type="project" value="UniProtKB-UniRule"/>
</dbReference>
<dbReference type="PROSITE" id="PS51898">
    <property type="entry name" value="TYR_RECOMBINASE"/>
    <property type="match status" value="1"/>
</dbReference>
<dbReference type="AlphaFoldDB" id="A0A414NWB7"/>
<keyword evidence="4" id="KW-0233">DNA recombination</keyword>
<evidence type="ECO:0000256" key="2">
    <source>
        <dbReference type="ARBA" id="ARBA00022908"/>
    </source>
</evidence>
<reference evidence="8 9" key="1">
    <citation type="submission" date="2018-08" db="EMBL/GenBank/DDBJ databases">
        <title>A genome reference for cultivated species of the human gut microbiota.</title>
        <authorList>
            <person name="Zou Y."/>
            <person name="Xue W."/>
            <person name="Luo G."/>
        </authorList>
    </citation>
    <scope>NUCLEOTIDE SEQUENCE [LARGE SCALE GENOMIC DNA]</scope>
    <source>
        <strain evidence="8 9">AM25-21AC</strain>
    </source>
</reference>
<comment type="similarity">
    <text evidence="1">Belongs to the 'phage' integrase family.</text>
</comment>
<dbReference type="InterPro" id="IPR004107">
    <property type="entry name" value="Integrase_SAM-like_N"/>
</dbReference>
<gene>
    <name evidence="8" type="ORF">DW674_06615</name>
</gene>
<evidence type="ECO:0000256" key="5">
    <source>
        <dbReference type="PROSITE-ProRule" id="PRU01248"/>
    </source>
</evidence>
<dbReference type="InterPro" id="IPR028259">
    <property type="entry name" value="AP2-like_int_N"/>
</dbReference>
<dbReference type="GO" id="GO:0015074">
    <property type="term" value="P:DNA integration"/>
    <property type="evidence" value="ECO:0007669"/>
    <property type="project" value="UniProtKB-KW"/>
</dbReference>
<dbReference type="InterPro" id="IPR002104">
    <property type="entry name" value="Integrase_catalytic"/>
</dbReference>
<comment type="caution">
    <text evidence="8">The sequence shown here is derived from an EMBL/GenBank/DDBJ whole genome shotgun (WGS) entry which is preliminary data.</text>
</comment>
<dbReference type="InterPro" id="IPR013762">
    <property type="entry name" value="Integrase-like_cat_sf"/>
</dbReference>
<feature type="domain" description="Core-binding (CB)" evidence="7">
    <location>
        <begin position="62"/>
        <end position="148"/>
    </location>
</feature>
<dbReference type="EMBL" id="QRHE01000006">
    <property type="protein sequence ID" value="RHF51433.1"/>
    <property type="molecule type" value="Genomic_DNA"/>
</dbReference>
<evidence type="ECO:0000259" key="7">
    <source>
        <dbReference type="PROSITE" id="PS51900"/>
    </source>
</evidence>
<dbReference type="SUPFAM" id="SSF56349">
    <property type="entry name" value="DNA breaking-rejoining enzymes"/>
    <property type="match status" value="1"/>
</dbReference>